<feature type="transmembrane region" description="Helical" evidence="6">
    <location>
        <begin position="630"/>
        <end position="652"/>
    </location>
</feature>
<protein>
    <recommendedName>
        <fullName evidence="9">Major facilitator superfamily (MFS) profile domain-containing protein</fullName>
    </recommendedName>
</protein>
<feature type="transmembrane region" description="Helical" evidence="6">
    <location>
        <begin position="553"/>
        <end position="573"/>
    </location>
</feature>
<name>A0A5E4R5Q0_9NEOP</name>
<keyword evidence="8" id="KW-1185">Reference proteome</keyword>
<reference evidence="7 8" key="1">
    <citation type="submission" date="2017-07" db="EMBL/GenBank/DDBJ databases">
        <authorList>
            <person name="Talla V."/>
            <person name="Backstrom N."/>
        </authorList>
    </citation>
    <scope>NUCLEOTIDE SEQUENCE [LARGE SCALE GENOMIC DNA]</scope>
</reference>
<feature type="transmembrane region" description="Helical" evidence="6">
    <location>
        <begin position="729"/>
        <end position="748"/>
    </location>
</feature>
<feature type="transmembrane region" description="Helical" evidence="6">
    <location>
        <begin position="924"/>
        <end position="945"/>
    </location>
</feature>
<feature type="transmembrane region" description="Helical" evidence="6">
    <location>
        <begin position="965"/>
        <end position="985"/>
    </location>
</feature>
<evidence type="ECO:0000256" key="3">
    <source>
        <dbReference type="ARBA" id="ARBA00022692"/>
    </source>
</evidence>
<feature type="transmembrane region" description="Helical" evidence="6">
    <location>
        <begin position="335"/>
        <end position="354"/>
    </location>
</feature>
<feature type="transmembrane region" description="Helical" evidence="6">
    <location>
        <begin position="895"/>
        <end position="912"/>
    </location>
</feature>
<feature type="transmembrane region" description="Helical" evidence="6">
    <location>
        <begin position="481"/>
        <end position="498"/>
    </location>
</feature>
<feature type="transmembrane region" description="Helical" evidence="6">
    <location>
        <begin position="307"/>
        <end position="328"/>
    </location>
</feature>
<dbReference type="InterPro" id="IPR036259">
    <property type="entry name" value="MFS_trans_sf"/>
</dbReference>
<evidence type="ECO:0000256" key="6">
    <source>
        <dbReference type="SAM" id="Phobius"/>
    </source>
</evidence>
<evidence type="ECO:0000313" key="7">
    <source>
        <dbReference type="EMBL" id="VVD05262.1"/>
    </source>
</evidence>
<feature type="transmembrane region" description="Helical" evidence="6">
    <location>
        <begin position="152"/>
        <end position="171"/>
    </location>
</feature>
<feature type="transmembrane region" description="Helical" evidence="6">
    <location>
        <begin position="510"/>
        <end position="533"/>
    </location>
</feature>
<gene>
    <name evidence="7" type="ORF">LSINAPIS_LOCUS14839</name>
</gene>
<dbReference type="GO" id="GO:0016020">
    <property type="term" value="C:membrane"/>
    <property type="evidence" value="ECO:0007669"/>
    <property type="project" value="UniProtKB-SubCell"/>
</dbReference>
<accession>A0A5E4R5Q0</accession>
<dbReference type="Proteomes" id="UP000324832">
    <property type="component" value="Unassembled WGS sequence"/>
</dbReference>
<sequence>MGIEYFVLVIYLEQERKHLPFRQPVSILKINSIQTLMENEDVIDNTAEASMDGSITARLPKRSPSRDESLMLAGQLKLTLSCCDHVAHSNRLHGDVQHDEAASILLVSYPWGYISDTKGRRYSLIISVLVGSLLSSLSSLASNWIVLGLIKFLSFLCCTLCVVHFVGRVLCSESQKQIYVDNNLSHHTVSSSSGRAYIPSLVLEGSGDGKHKTLWQSLHEQTAPLFRPPMLWRTLQLYFIVFVVYITNNSFLIWLPYVLNLVRLSLSTSDEYDSFCHLISLKDDITNGTTSNNATDTLCVGKVEDNVIITLVISQLIFSFLTIVISYLMKWRRIVLLTILLISALSGLLINLMPEPISSVVVFMMFTCTNLGMGILASYFVDLYPTSYRGMVTCLSIMVGRTSTFIGINTVGNLLFSHCENTFYMWSLLVFSILVSSYPWGFISDTKGRRYSLIISALVGSLLSSLSSLASNWIVLGLIKFVSVCFSCAANSVTYTLLGESCVQIVRRKYMLIITCILILSPGAAAVLTYPTLLLDFKLDIPFLNLTFTPWRLLIIVLALPTGLGGIAIWFFCESPKFLANYGREDEALEITSLVLEGSENAKHQSLWQSLHEQSAPLFRPPMLWRTLQLYFIVLVVYITNNSFLVWLPYLLNLVIQNLKTSGEYNSFCHLITLSQDTPNENTFSNSTDVPICKGKVESNVIITLVISQSIFSFLTFVISYLMKWRRIVLLTNLSIAALSGFLINLMPDPVLSIVALMVFTSTNLAMGILASYFVDLYPTSCRFFNKLSEKIMVNDINYNSNYKIVWTKLIFNISKNTKQRLSLSIRTGKKSFTIRIPTLDAKTNQTFLGNGLYNTLLVATCGLIMLGIGIDMFGFSLVVAAACDLNLNVTQKGILTSLPLIGILVASYPWGYISDTKGRRYSLIISVLVGSLLSSLSMLTYPTLLLNFKIDIPFLSLTFTPWRLLIIVLALPAGLGGIAICFFCESPKFLANYGREDEAVEISSLVLEGSGNGKHQSLWQSLREQTAPLFRPPMLWRTLQLYYIVFVVYITNNSFLMWLPFLLNLVPICDANVEDNVIITLVVSQSIFAFLIIVISYLMKWRRILLLTILVIAALGGFLINLMPEPVSSVVALMVFTGTNLGMGILASYFVDLYPTSCR</sequence>
<organism evidence="7 8">
    <name type="scientific">Leptidea sinapis</name>
    <dbReference type="NCBI Taxonomy" id="189913"/>
    <lineage>
        <taxon>Eukaryota</taxon>
        <taxon>Metazoa</taxon>
        <taxon>Ecdysozoa</taxon>
        <taxon>Arthropoda</taxon>
        <taxon>Hexapoda</taxon>
        <taxon>Insecta</taxon>
        <taxon>Pterygota</taxon>
        <taxon>Neoptera</taxon>
        <taxon>Endopterygota</taxon>
        <taxon>Lepidoptera</taxon>
        <taxon>Glossata</taxon>
        <taxon>Ditrysia</taxon>
        <taxon>Papilionoidea</taxon>
        <taxon>Pieridae</taxon>
        <taxon>Dismorphiinae</taxon>
        <taxon>Leptidea</taxon>
    </lineage>
</organism>
<dbReference type="InterPro" id="IPR011701">
    <property type="entry name" value="MFS"/>
</dbReference>
<feature type="transmembrane region" description="Helical" evidence="6">
    <location>
        <begin position="124"/>
        <end position="146"/>
    </location>
</feature>
<evidence type="ECO:0000256" key="2">
    <source>
        <dbReference type="ARBA" id="ARBA00022448"/>
    </source>
</evidence>
<proteinExistence type="predicted"/>
<keyword evidence="4 6" id="KW-1133">Transmembrane helix</keyword>
<dbReference type="SUPFAM" id="SSF103473">
    <property type="entry name" value="MFS general substrate transporter"/>
    <property type="match status" value="3"/>
</dbReference>
<evidence type="ECO:0000256" key="4">
    <source>
        <dbReference type="ARBA" id="ARBA00022989"/>
    </source>
</evidence>
<evidence type="ECO:0000256" key="1">
    <source>
        <dbReference type="ARBA" id="ARBA00004141"/>
    </source>
</evidence>
<keyword evidence="2" id="KW-0813">Transport</keyword>
<comment type="subcellular location">
    <subcellularLocation>
        <location evidence="1">Membrane</location>
        <topology evidence="1">Multi-pass membrane protein</topology>
    </subcellularLocation>
</comment>
<feature type="transmembrane region" description="Helical" evidence="6">
    <location>
        <begin position="1131"/>
        <end position="1152"/>
    </location>
</feature>
<feature type="transmembrane region" description="Helical" evidence="6">
    <location>
        <begin position="360"/>
        <end position="380"/>
    </location>
</feature>
<dbReference type="AlphaFoldDB" id="A0A5E4R5Q0"/>
<evidence type="ECO:0000256" key="5">
    <source>
        <dbReference type="ARBA" id="ARBA00023136"/>
    </source>
</evidence>
<feature type="transmembrane region" description="Helical" evidence="6">
    <location>
        <begin position="453"/>
        <end position="475"/>
    </location>
</feature>
<feature type="transmembrane region" description="Helical" evidence="6">
    <location>
        <begin position="1042"/>
        <end position="1066"/>
    </location>
</feature>
<feature type="transmembrane region" description="Helical" evidence="6">
    <location>
        <begin position="237"/>
        <end position="259"/>
    </location>
</feature>
<dbReference type="Gene3D" id="1.20.1250.20">
    <property type="entry name" value="MFS general substrate transporter like domains"/>
    <property type="match status" value="4"/>
</dbReference>
<feature type="transmembrane region" description="Helical" evidence="6">
    <location>
        <begin position="392"/>
        <end position="411"/>
    </location>
</feature>
<feature type="transmembrane region" description="Helical" evidence="6">
    <location>
        <begin position="857"/>
        <end position="883"/>
    </location>
</feature>
<dbReference type="GO" id="GO:0022857">
    <property type="term" value="F:transmembrane transporter activity"/>
    <property type="evidence" value="ECO:0007669"/>
    <property type="project" value="InterPro"/>
</dbReference>
<dbReference type="PANTHER" id="PTHR23511:SF35">
    <property type="entry name" value="MAJOR FACILITATOR SUPERFAMILY (MFS) PROFILE DOMAIN-CONTAINING PROTEIN"/>
    <property type="match status" value="1"/>
</dbReference>
<evidence type="ECO:0000313" key="8">
    <source>
        <dbReference type="Proteomes" id="UP000324832"/>
    </source>
</evidence>
<feature type="transmembrane region" description="Helical" evidence="6">
    <location>
        <begin position="1078"/>
        <end position="1099"/>
    </location>
</feature>
<keyword evidence="5 6" id="KW-0472">Membrane</keyword>
<feature type="transmembrane region" description="Helical" evidence="6">
    <location>
        <begin position="701"/>
        <end position="722"/>
    </location>
</feature>
<feature type="transmembrane region" description="Helical" evidence="6">
    <location>
        <begin position="423"/>
        <end position="441"/>
    </location>
</feature>
<feature type="transmembrane region" description="Helical" evidence="6">
    <location>
        <begin position="1106"/>
        <end position="1125"/>
    </location>
</feature>
<dbReference type="Pfam" id="PF07690">
    <property type="entry name" value="MFS_1"/>
    <property type="match status" value="1"/>
</dbReference>
<evidence type="ECO:0008006" key="9">
    <source>
        <dbReference type="Google" id="ProtNLM"/>
    </source>
</evidence>
<dbReference type="EMBL" id="FZQP02006948">
    <property type="protein sequence ID" value="VVD05262.1"/>
    <property type="molecule type" value="Genomic_DNA"/>
</dbReference>
<feature type="transmembrane region" description="Helical" evidence="6">
    <location>
        <begin position="754"/>
        <end position="775"/>
    </location>
</feature>
<keyword evidence="3 6" id="KW-0812">Transmembrane</keyword>
<dbReference type="PANTHER" id="PTHR23511">
    <property type="entry name" value="SYNAPTIC VESICLE GLYCOPROTEIN 2"/>
    <property type="match status" value="1"/>
</dbReference>